<keyword evidence="3" id="KW-1185">Reference proteome</keyword>
<keyword evidence="1" id="KW-1133">Transmembrane helix</keyword>
<feature type="transmembrane region" description="Helical" evidence="1">
    <location>
        <begin position="210"/>
        <end position="230"/>
    </location>
</feature>
<comment type="caution">
    <text evidence="2">The sequence shown here is derived from an EMBL/GenBank/DDBJ whole genome shotgun (WGS) entry which is preliminary data.</text>
</comment>
<reference evidence="2" key="1">
    <citation type="submission" date="2017-07" db="EMBL/GenBank/DDBJ databases">
        <title>Taro Niue Genome Assembly and Annotation.</title>
        <authorList>
            <person name="Atibalentja N."/>
            <person name="Keating K."/>
            <person name="Fields C.J."/>
        </authorList>
    </citation>
    <scope>NUCLEOTIDE SEQUENCE</scope>
    <source>
        <strain evidence="2">Niue_2</strain>
        <tissue evidence="2">Leaf</tissue>
    </source>
</reference>
<dbReference type="EMBL" id="NMUH01000883">
    <property type="protein sequence ID" value="MQL86209.1"/>
    <property type="molecule type" value="Genomic_DNA"/>
</dbReference>
<evidence type="ECO:0000313" key="2">
    <source>
        <dbReference type="EMBL" id="MQL86209.1"/>
    </source>
</evidence>
<sequence length="412" mass="44961">FEFIAYLTGLNSNPSGSSDLWVAVRPLGVLGGALGGQVITVGPFVSCRRVLLLLLGARAASVVAVFARTAVGFILGLCIRVVMSQRLREPTRGVAFTGVSEVLPEFFSVGSGGGEVSPDLCCARFRFEGFLFLWDCFCVSLGCLGFWCGFPEPLAVVLVRLALRTVPGLMVPWWFWWRFSQNRFVLLPLVAVFFSQLVMCFGHLLGLRPVLLAAEWFVFVLGYRCVALWFEVCRWLSCVLVRFSQDGSCWTAHVTVCLGIVGQGVVPLTMCLAVVLARLSSCSFSSFSAALVGLRVSLWSGEACGVSSSSIFRGLLRLVVLYHGFWCRVAHHGDLRGEGPFPLSCLEVELVALLVRVVSSWAIDCGDQLCRLLLCRFLVAWLDDLCLEALVAVWCVALSACMVGAVPWVVGF</sequence>
<feature type="transmembrane region" description="Helical" evidence="1">
    <location>
        <begin position="153"/>
        <end position="177"/>
    </location>
</feature>
<feature type="transmembrane region" description="Helical" evidence="1">
    <location>
        <begin position="130"/>
        <end position="147"/>
    </location>
</feature>
<evidence type="ECO:0000256" key="1">
    <source>
        <dbReference type="SAM" id="Phobius"/>
    </source>
</evidence>
<keyword evidence="1" id="KW-0472">Membrane</keyword>
<feature type="non-terminal residue" evidence="2">
    <location>
        <position position="1"/>
    </location>
</feature>
<proteinExistence type="predicted"/>
<dbReference type="Proteomes" id="UP000652761">
    <property type="component" value="Unassembled WGS sequence"/>
</dbReference>
<keyword evidence="1" id="KW-0812">Transmembrane</keyword>
<gene>
    <name evidence="2" type="ORF">Taro_018738</name>
</gene>
<accession>A0A843V3C6</accession>
<evidence type="ECO:0000313" key="3">
    <source>
        <dbReference type="Proteomes" id="UP000652761"/>
    </source>
</evidence>
<organism evidence="2 3">
    <name type="scientific">Colocasia esculenta</name>
    <name type="common">Wild taro</name>
    <name type="synonym">Arum esculentum</name>
    <dbReference type="NCBI Taxonomy" id="4460"/>
    <lineage>
        <taxon>Eukaryota</taxon>
        <taxon>Viridiplantae</taxon>
        <taxon>Streptophyta</taxon>
        <taxon>Embryophyta</taxon>
        <taxon>Tracheophyta</taxon>
        <taxon>Spermatophyta</taxon>
        <taxon>Magnoliopsida</taxon>
        <taxon>Liliopsida</taxon>
        <taxon>Araceae</taxon>
        <taxon>Aroideae</taxon>
        <taxon>Colocasieae</taxon>
        <taxon>Colocasia</taxon>
    </lineage>
</organism>
<name>A0A843V3C6_COLES</name>
<feature type="transmembrane region" description="Helical" evidence="1">
    <location>
        <begin position="389"/>
        <end position="410"/>
    </location>
</feature>
<feature type="transmembrane region" description="Helical" evidence="1">
    <location>
        <begin position="250"/>
        <end position="277"/>
    </location>
</feature>
<protein>
    <submittedName>
        <fullName evidence="2">Uncharacterized protein</fullName>
    </submittedName>
</protein>
<feature type="transmembrane region" description="Helical" evidence="1">
    <location>
        <begin position="59"/>
        <end position="82"/>
    </location>
</feature>
<feature type="transmembrane region" description="Helical" evidence="1">
    <location>
        <begin position="184"/>
        <end position="204"/>
    </location>
</feature>
<dbReference type="AlphaFoldDB" id="A0A843V3C6"/>